<feature type="domain" description="CN hydrolase" evidence="2">
    <location>
        <begin position="1"/>
        <end position="233"/>
    </location>
</feature>
<dbReference type="InterPro" id="IPR036526">
    <property type="entry name" value="C-N_Hydrolase_sf"/>
</dbReference>
<keyword evidence="1 3" id="KW-0378">Hydrolase</keyword>
<sequence length="245" mass="26754">MKIAAAQFGSVRGDVEKTILSHTRVAQKAADHGASYILYPELSLTGYELDLASEMAFAPKDSRLQPLYKIAQECQLTISLGLPLRHSDGLFLANLIILPNNDFLIYKKIHLHGAEKDVFDFGEHHVVTPHNGEKIGHAICADITHPEHIACCAVEKSTIYAASVFLSPKVIDIESEMLSAYSHDYTQLVIMANSAADASTAVTAGQSGAWYQGKCLAQFKGVEKGLVLAEKVNDMWKASLLKLED</sequence>
<dbReference type="RefSeq" id="WP_310797239.1">
    <property type="nucleotide sequence ID" value="NZ_CP123872.1"/>
</dbReference>
<proteinExistence type="predicted"/>
<dbReference type="Gene3D" id="3.60.110.10">
    <property type="entry name" value="Carbon-nitrogen hydrolase"/>
    <property type="match status" value="1"/>
</dbReference>
<dbReference type="SUPFAM" id="SSF56317">
    <property type="entry name" value="Carbon-nitrogen hydrolase"/>
    <property type="match status" value="1"/>
</dbReference>
<evidence type="ECO:0000256" key="1">
    <source>
        <dbReference type="ARBA" id="ARBA00022801"/>
    </source>
</evidence>
<organism evidence="3 4">
    <name type="scientific">Temperatibacter marinus</name>
    <dbReference type="NCBI Taxonomy" id="1456591"/>
    <lineage>
        <taxon>Bacteria</taxon>
        <taxon>Pseudomonadati</taxon>
        <taxon>Pseudomonadota</taxon>
        <taxon>Alphaproteobacteria</taxon>
        <taxon>Kordiimonadales</taxon>
        <taxon>Temperatibacteraceae</taxon>
        <taxon>Temperatibacter</taxon>
    </lineage>
</organism>
<dbReference type="KEGG" id="tmk:QGN29_07550"/>
<reference evidence="3" key="1">
    <citation type="submission" date="2023-04" db="EMBL/GenBank/DDBJ databases">
        <title>Complete genome sequence of Temperatibacter marinus.</title>
        <authorList>
            <person name="Rong J.-C."/>
            <person name="Yi M.-L."/>
            <person name="Zhao Q."/>
        </authorList>
    </citation>
    <scope>NUCLEOTIDE SEQUENCE</scope>
    <source>
        <strain evidence="3">NBRC 110045</strain>
    </source>
</reference>
<name>A0AA52EAS4_9PROT</name>
<dbReference type="Pfam" id="PF00795">
    <property type="entry name" value="CN_hydrolase"/>
    <property type="match status" value="1"/>
</dbReference>
<gene>
    <name evidence="3" type="ORF">QGN29_07550</name>
</gene>
<dbReference type="EMBL" id="CP123872">
    <property type="protein sequence ID" value="WND01411.1"/>
    <property type="molecule type" value="Genomic_DNA"/>
</dbReference>
<dbReference type="CDD" id="cd07197">
    <property type="entry name" value="nitrilase"/>
    <property type="match status" value="1"/>
</dbReference>
<dbReference type="Proteomes" id="UP001268683">
    <property type="component" value="Chromosome"/>
</dbReference>
<evidence type="ECO:0000259" key="2">
    <source>
        <dbReference type="PROSITE" id="PS50263"/>
    </source>
</evidence>
<evidence type="ECO:0000313" key="3">
    <source>
        <dbReference type="EMBL" id="WND01411.1"/>
    </source>
</evidence>
<dbReference type="InterPro" id="IPR050345">
    <property type="entry name" value="Aliph_Amidase/BUP"/>
</dbReference>
<dbReference type="PROSITE" id="PS50263">
    <property type="entry name" value="CN_HYDROLASE"/>
    <property type="match status" value="1"/>
</dbReference>
<dbReference type="PANTHER" id="PTHR43674:SF2">
    <property type="entry name" value="BETA-UREIDOPROPIONASE"/>
    <property type="match status" value="1"/>
</dbReference>
<keyword evidence="4" id="KW-1185">Reference proteome</keyword>
<dbReference type="GO" id="GO:0050126">
    <property type="term" value="F:N-carbamoylputrescine amidase activity"/>
    <property type="evidence" value="ECO:0007669"/>
    <property type="project" value="TreeGrafter"/>
</dbReference>
<accession>A0AA52EAS4</accession>
<dbReference type="AlphaFoldDB" id="A0AA52EAS4"/>
<evidence type="ECO:0000313" key="4">
    <source>
        <dbReference type="Proteomes" id="UP001268683"/>
    </source>
</evidence>
<protein>
    <submittedName>
        <fullName evidence="3">Carbon-nitrogen hydrolase family protein</fullName>
    </submittedName>
</protein>
<dbReference type="PANTHER" id="PTHR43674">
    <property type="entry name" value="NITRILASE C965.09-RELATED"/>
    <property type="match status" value="1"/>
</dbReference>
<dbReference type="GO" id="GO:0033388">
    <property type="term" value="P:putrescine biosynthetic process from arginine"/>
    <property type="evidence" value="ECO:0007669"/>
    <property type="project" value="TreeGrafter"/>
</dbReference>
<dbReference type="InterPro" id="IPR003010">
    <property type="entry name" value="C-N_Hydrolase"/>
</dbReference>